<reference evidence="1 2" key="1">
    <citation type="journal article" date="2021" name="Elife">
        <title>Chloroplast acquisition without the gene transfer in kleptoplastic sea slugs, Plakobranchus ocellatus.</title>
        <authorList>
            <person name="Maeda T."/>
            <person name="Takahashi S."/>
            <person name="Yoshida T."/>
            <person name="Shimamura S."/>
            <person name="Takaki Y."/>
            <person name="Nagai Y."/>
            <person name="Toyoda A."/>
            <person name="Suzuki Y."/>
            <person name="Arimoto A."/>
            <person name="Ishii H."/>
            <person name="Satoh N."/>
            <person name="Nishiyama T."/>
            <person name="Hasebe M."/>
            <person name="Maruyama T."/>
            <person name="Minagawa J."/>
            <person name="Obokata J."/>
            <person name="Shigenobu S."/>
        </authorList>
    </citation>
    <scope>NUCLEOTIDE SEQUENCE [LARGE SCALE GENOMIC DNA]</scope>
</reference>
<gene>
    <name evidence="1" type="ORF">PoB_000661000</name>
</gene>
<proteinExistence type="predicted"/>
<protein>
    <submittedName>
        <fullName evidence="1">Uncharacterized protein</fullName>
    </submittedName>
</protein>
<accession>A0AAV3YAM8</accession>
<keyword evidence="2" id="KW-1185">Reference proteome</keyword>
<evidence type="ECO:0000313" key="2">
    <source>
        <dbReference type="Proteomes" id="UP000735302"/>
    </source>
</evidence>
<dbReference type="EMBL" id="BLXT01000801">
    <property type="protein sequence ID" value="GFN80104.1"/>
    <property type="molecule type" value="Genomic_DNA"/>
</dbReference>
<comment type="caution">
    <text evidence="1">The sequence shown here is derived from an EMBL/GenBank/DDBJ whole genome shotgun (WGS) entry which is preliminary data.</text>
</comment>
<organism evidence="1 2">
    <name type="scientific">Plakobranchus ocellatus</name>
    <dbReference type="NCBI Taxonomy" id="259542"/>
    <lineage>
        <taxon>Eukaryota</taxon>
        <taxon>Metazoa</taxon>
        <taxon>Spiralia</taxon>
        <taxon>Lophotrochozoa</taxon>
        <taxon>Mollusca</taxon>
        <taxon>Gastropoda</taxon>
        <taxon>Heterobranchia</taxon>
        <taxon>Euthyneura</taxon>
        <taxon>Panpulmonata</taxon>
        <taxon>Sacoglossa</taxon>
        <taxon>Placobranchoidea</taxon>
        <taxon>Plakobranchidae</taxon>
        <taxon>Plakobranchus</taxon>
    </lineage>
</organism>
<evidence type="ECO:0000313" key="1">
    <source>
        <dbReference type="EMBL" id="GFN80104.1"/>
    </source>
</evidence>
<dbReference type="AlphaFoldDB" id="A0AAV3YAM8"/>
<name>A0AAV3YAM8_9GAST</name>
<dbReference type="Proteomes" id="UP000735302">
    <property type="component" value="Unassembled WGS sequence"/>
</dbReference>
<sequence>MGVPNILKGHKLYITNHGIVQTDVNAKPTKHQTAGPRPRMLQGTLSASLNFAPSEQLAWLTDNDDRTCNDGSRPVQSITVSLDTPRRLSWVRVMVNESGRNLTLEHFTTQSDTFQNFYSRNAVVFRIQNHLSLSKLAHIHKPVEASEE</sequence>